<sequence>MSPTPPDALLFITPVCTHCPSVLQALSELVKQAQVGKLTVVNIAAHPEQAAEYDVRGAPWLRLGFFTLTGAQSIAELRQWAEWASGEEGTAHYVEHLLKEGSYQHAVAFIAGDTYRLKPLLAIVANPDADISVRLGVSALLEAYANTPELQILLPQLAELTRHADHRVRADACHLLGLTGSTAARTCVEICRKDVHEEVREIAEEAMEKLAGKNAKT</sequence>
<protein>
    <recommendedName>
        <fullName evidence="1">Thioredoxin-like fold domain-containing protein</fullName>
    </recommendedName>
</protein>
<dbReference type="Pfam" id="PF13192">
    <property type="entry name" value="Thioredoxin_3"/>
    <property type="match status" value="1"/>
</dbReference>
<evidence type="ECO:0000313" key="3">
    <source>
        <dbReference type="Proteomes" id="UP000070578"/>
    </source>
</evidence>
<comment type="caution">
    <text evidence="2">The sequence shown here is derived from an EMBL/GenBank/DDBJ whole genome shotgun (WGS) entry which is preliminary data.</text>
</comment>
<evidence type="ECO:0000259" key="1">
    <source>
        <dbReference type="Pfam" id="PF13192"/>
    </source>
</evidence>
<dbReference type="InterPro" id="IPR012336">
    <property type="entry name" value="Thioredoxin-like_fold"/>
</dbReference>
<dbReference type="InterPro" id="IPR036249">
    <property type="entry name" value="Thioredoxin-like_sf"/>
</dbReference>
<dbReference type="InterPro" id="IPR016024">
    <property type="entry name" value="ARM-type_fold"/>
</dbReference>
<organism evidence="2 3">
    <name type="scientific">Candidatus Gallionella acididurans</name>
    <dbReference type="NCBI Taxonomy" id="1796491"/>
    <lineage>
        <taxon>Bacteria</taxon>
        <taxon>Pseudomonadati</taxon>
        <taxon>Pseudomonadota</taxon>
        <taxon>Betaproteobacteria</taxon>
        <taxon>Nitrosomonadales</taxon>
        <taxon>Gallionellaceae</taxon>
        <taxon>Gallionella</taxon>
    </lineage>
</organism>
<reference evidence="2 3" key="1">
    <citation type="submission" date="2016-02" db="EMBL/GenBank/DDBJ databases">
        <authorList>
            <person name="Wen L."/>
            <person name="He K."/>
            <person name="Yang H."/>
        </authorList>
    </citation>
    <scope>NUCLEOTIDE SEQUENCE [LARGE SCALE GENOMIC DNA]</scope>
    <source>
        <strain evidence="2">ShG14-8</strain>
    </source>
</reference>
<dbReference type="AlphaFoldDB" id="A0A139BPP1"/>
<dbReference type="Pfam" id="PF13646">
    <property type="entry name" value="HEAT_2"/>
    <property type="match status" value="1"/>
</dbReference>
<dbReference type="SUPFAM" id="SSF52833">
    <property type="entry name" value="Thioredoxin-like"/>
    <property type="match status" value="1"/>
</dbReference>
<gene>
    <name evidence="2" type="ORF">AWT59_2969</name>
</gene>
<dbReference type="EMBL" id="LSLI01000122">
    <property type="protein sequence ID" value="KXS30908.1"/>
    <property type="molecule type" value="Genomic_DNA"/>
</dbReference>
<dbReference type="PATRIC" id="fig|1796491.3.peg.3254"/>
<dbReference type="InterPro" id="IPR011989">
    <property type="entry name" value="ARM-like"/>
</dbReference>
<proteinExistence type="predicted"/>
<evidence type="ECO:0000313" key="2">
    <source>
        <dbReference type="EMBL" id="KXS30908.1"/>
    </source>
</evidence>
<accession>A0A139BPP1</accession>
<feature type="domain" description="Thioredoxin-like fold" evidence="1">
    <location>
        <begin position="12"/>
        <end position="80"/>
    </location>
</feature>
<dbReference type="SUPFAM" id="SSF48371">
    <property type="entry name" value="ARM repeat"/>
    <property type="match status" value="1"/>
</dbReference>
<dbReference type="Proteomes" id="UP000070578">
    <property type="component" value="Unassembled WGS sequence"/>
</dbReference>
<reference evidence="2 3" key="2">
    <citation type="submission" date="2016-03" db="EMBL/GenBank/DDBJ databases">
        <title>New uncultured bacterium of the family Gallionellaceae from acid mine drainage: description and reconstruction of genome based on metagenomic analysis of microbial community.</title>
        <authorList>
            <person name="Kadnikov V."/>
            <person name="Ivasenko D."/>
            <person name="Beletsky A."/>
            <person name="Mardanov A."/>
            <person name="Danilova E."/>
            <person name="Pimenov N."/>
            <person name="Karnachuk O."/>
            <person name="Ravin N."/>
        </authorList>
    </citation>
    <scope>NUCLEOTIDE SEQUENCE [LARGE SCALE GENOMIC DNA]</scope>
    <source>
        <strain evidence="2">ShG14-8</strain>
    </source>
</reference>
<dbReference type="Gene3D" id="1.25.10.10">
    <property type="entry name" value="Leucine-rich Repeat Variant"/>
    <property type="match status" value="1"/>
</dbReference>
<dbReference type="Gene3D" id="3.40.30.10">
    <property type="entry name" value="Glutaredoxin"/>
    <property type="match status" value="1"/>
</dbReference>
<name>A0A139BPP1_9PROT</name>